<dbReference type="AlphaFoldDB" id="A0ABD2AFH2"/>
<dbReference type="Proteomes" id="UP001607302">
    <property type="component" value="Unassembled WGS sequence"/>
</dbReference>
<evidence type="ECO:0000313" key="2">
    <source>
        <dbReference type="Proteomes" id="UP001607302"/>
    </source>
</evidence>
<organism evidence="1 2">
    <name type="scientific">Vespula squamosa</name>
    <name type="common">Southern yellow jacket</name>
    <name type="synonym">Wasp</name>
    <dbReference type="NCBI Taxonomy" id="30214"/>
    <lineage>
        <taxon>Eukaryota</taxon>
        <taxon>Metazoa</taxon>
        <taxon>Ecdysozoa</taxon>
        <taxon>Arthropoda</taxon>
        <taxon>Hexapoda</taxon>
        <taxon>Insecta</taxon>
        <taxon>Pterygota</taxon>
        <taxon>Neoptera</taxon>
        <taxon>Endopterygota</taxon>
        <taxon>Hymenoptera</taxon>
        <taxon>Apocrita</taxon>
        <taxon>Aculeata</taxon>
        <taxon>Vespoidea</taxon>
        <taxon>Vespidae</taxon>
        <taxon>Vespinae</taxon>
        <taxon>Vespula</taxon>
    </lineage>
</organism>
<sequence length="224" mass="26335">MELIKSILLSGIPFKCCEISFVITVQRAYSKHSKYELNRILVNSNKCNGFEILSLAELAYGIGTIVGILVNLFQARIDVEIMQVISTPSASFEYYASLHSVTEELSRRCYHARESRYVYYYVLFDCYENDNDNDNDDDDDDDDDDTDLKLMFVPVRNRLIRYNNLTSKSYFSYVTKKFRRIRDSCFQNNEYQSDMNNYGINIIKERKCVTHCQPGRKRQSNRKE</sequence>
<dbReference type="EMBL" id="JAUDFV010000149">
    <property type="protein sequence ID" value="KAL2719372.1"/>
    <property type="molecule type" value="Genomic_DNA"/>
</dbReference>
<keyword evidence="2" id="KW-1185">Reference proteome</keyword>
<protein>
    <submittedName>
        <fullName evidence="1">Uncharacterized protein</fullName>
    </submittedName>
</protein>
<proteinExistence type="predicted"/>
<name>A0ABD2AFH2_VESSQ</name>
<accession>A0ABD2AFH2</accession>
<gene>
    <name evidence="1" type="ORF">V1478_010834</name>
</gene>
<evidence type="ECO:0000313" key="1">
    <source>
        <dbReference type="EMBL" id="KAL2719372.1"/>
    </source>
</evidence>
<comment type="caution">
    <text evidence="1">The sequence shown here is derived from an EMBL/GenBank/DDBJ whole genome shotgun (WGS) entry which is preliminary data.</text>
</comment>
<reference evidence="1 2" key="1">
    <citation type="journal article" date="2024" name="Ann. Entomol. Soc. Am.">
        <title>Genomic analyses of the southern and eastern yellowjacket wasps (Hymenoptera: Vespidae) reveal evolutionary signatures of social life.</title>
        <authorList>
            <person name="Catto M.A."/>
            <person name="Caine P.B."/>
            <person name="Orr S.E."/>
            <person name="Hunt B.G."/>
            <person name="Goodisman M.A.D."/>
        </authorList>
    </citation>
    <scope>NUCLEOTIDE SEQUENCE [LARGE SCALE GENOMIC DNA]</scope>
    <source>
        <strain evidence="1">233</strain>
        <tissue evidence="1">Head and thorax</tissue>
    </source>
</reference>